<dbReference type="AlphaFoldDB" id="A0A371G357"/>
<sequence>MNKAQLEKFKTMLDELKTYVNEKNTRNSSLRTLLLITHQLRFFYSSNVNNNVTLHSPPSMQNYVSVIYKRVLCHHRFNNMNGDGHGNGHGPTF</sequence>
<reference evidence="1" key="1">
    <citation type="submission" date="2018-05" db="EMBL/GenBank/DDBJ databases">
        <title>Draft genome of Mucuna pruriens seed.</title>
        <authorList>
            <person name="Nnadi N.E."/>
            <person name="Vos R."/>
            <person name="Hasami M.H."/>
            <person name="Devisetty U.K."/>
            <person name="Aguiy J.C."/>
        </authorList>
    </citation>
    <scope>NUCLEOTIDE SEQUENCE [LARGE SCALE GENOMIC DNA]</scope>
    <source>
        <strain evidence="1">JCA_2017</strain>
    </source>
</reference>
<name>A0A371G357_MUCPR</name>
<organism evidence="1 2">
    <name type="scientific">Mucuna pruriens</name>
    <name type="common">Velvet bean</name>
    <name type="synonym">Dolichos pruriens</name>
    <dbReference type="NCBI Taxonomy" id="157652"/>
    <lineage>
        <taxon>Eukaryota</taxon>
        <taxon>Viridiplantae</taxon>
        <taxon>Streptophyta</taxon>
        <taxon>Embryophyta</taxon>
        <taxon>Tracheophyta</taxon>
        <taxon>Spermatophyta</taxon>
        <taxon>Magnoliopsida</taxon>
        <taxon>eudicotyledons</taxon>
        <taxon>Gunneridae</taxon>
        <taxon>Pentapetalae</taxon>
        <taxon>rosids</taxon>
        <taxon>fabids</taxon>
        <taxon>Fabales</taxon>
        <taxon>Fabaceae</taxon>
        <taxon>Papilionoideae</taxon>
        <taxon>50 kb inversion clade</taxon>
        <taxon>NPAAA clade</taxon>
        <taxon>indigoferoid/millettioid clade</taxon>
        <taxon>Phaseoleae</taxon>
        <taxon>Mucuna</taxon>
    </lineage>
</organism>
<dbReference type="EMBL" id="QJKJ01006908">
    <property type="protein sequence ID" value="RDX84931.1"/>
    <property type="molecule type" value="Genomic_DNA"/>
</dbReference>
<keyword evidence="2" id="KW-1185">Reference proteome</keyword>
<gene>
    <name evidence="1" type="ORF">CR513_33951</name>
</gene>
<comment type="caution">
    <text evidence="1">The sequence shown here is derived from an EMBL/GenBank/DDBJ whole genome shotgun (WGS) entry which is preliminary data.</text>
</comment>
<protein>
    <submittedName>
        <fullName evidence="1">Uncharacterized protein</fullName>
    </submittedName>
</protein>
<feature type="non-terminal residue" evidence="1">
    <location>
        <position position="93"/>
    </location>
</feature>
<feature type="non-terminal residue" evidence="1">
    <location>
        <position position="1"/>
    </location>
</feature>
<evidence type="ECO:0000313" key="1">
    <source>
        <dbReference type="EMBL" id="RDX84931.1"/>
    </source>
</evidence>
<evidence type="ECO:0000313" key="2">
    <source>
        <dbReference type="Proteomes" id="UP000257109"/>
    </source>
</evidence>
<dbReference type="Proteomes" id="UP000257109">
    <property type="component" value="Unassembled WGS sequence"/>
</dbReference>
<accession>A0A371G357</accession>
<proteinExistence type="predicted"/>